<sequence length="91" mass="10600">MYWNSNHMNGWGWLTMSLGVVLFWALLIAVGVLLFRALSRGTMDMHTRASRTTPERLPAERFVRGEVDEDEYRRRLTVLRSDSPDRTKQSS</sequence>
<evidence type="ECO:0000313" key="3">
    <source>
        <dbReference type="Proteomes" id="UP000181942"/>
    </source>
</evidence>
<name>A0A1I2TWT7_9ACTN</name>
<dbReference type="Proteomes" id="UP000181942">
    <property type="component" value="Unassembled WGS sequence"/>
</dbReference>
<protein>
    <submittedName>
        <fullName evidence="2">Putative membrane protein</fullName>
    </submittedName>
</protein>
<reference evidence="2 3" key="1">
    <citation type="submission" date="2016-10" db="EMBL/GenBank/DDBJ databases">
        <authorList>
            <person name="de Groot N.N."/>
        </authorList>
    </citation>
    <scope>NUCLEOTIDE SEQUENCE [LARGE SCALE GENOMIC DNA]</scope>
    <source>
        <strain evidence="2 3">OK461</strain>
    </source>
</reference>
<dbReference type="EMBL" id="FONR01000026">
    <property type="protein sequence ID" value="SFG69350.1"/>
    <property type="molecule type" value="Genomic_DNA"/>
</dbReference>
<keyword evidence="1" id="KW-1133">Transmembrane helix</keyword>
<keyword evidence="1" id="KW-0472">Membrane</keyword>
<accession>A0A1I2TWT7</accession>
<gene>
    <name evidence="2" type="ORF">SAMN02787118_12647</name>
</gene>
<dbReference type="OrthoDB" id="3748887at2"/>
<organism evidence="2 3">
    <name type="scientific">Streptomyces mirabilis</name>
    <dbReference type="NCBI Taxonomy" id="68239"/>
    <lineage>
        <taxon>Bacteria</taxon>
        <taxon>Bacillati</taxon>
        <taxon>Actinomycetota</taxon>
        <taxon>Actinomycetes</taxon>
        <taxon>Kitasatosporales</taxon>
        <taxon>Streptomycetaceae</taxon>
        <taxon>Streptomyces</taxon>
    </lineage>
</organism>
<dbReference type="RefSeq" id="WP_075032523.1">
    <property type="nucleotide sequence ID" value="NZ_FONR01000026.1"/>
</dbReference>
<proteinExistence type="predicted"/>
<dbReference type="AlphaFoldDB" id="A0A1I2TWT7"/>
<evidence type="ECO:0000256" key="1">
    <source>
        <dbReference type="SAM" id="Phobius"/>
    </source>
</evidence>
<evidence type="ECO:0000313" key="2">
    <source>
        <dbReference type="EMBL" id="SFG69350.1"/>
    </source>
</evidence>
<feature type="transmembrane region" description="Helical" evidence="1">
    <location>
        <begin position="12"/>
        <end position="35"/>
    </location>
</feature>
<keyword evidence="1" id="KW-0812">Transmembrane</keyword>